<dbReference type="OrthoDB" id="9781887at2"/>
<evidence type="ECO:0000256" key="1">
    <source>
        <dbReference type="ARBA" id="ARBA00022741"/>
    </source>
</evidence>
<dbReference type="STRING" id="1121416.SAMN02745220_00763"/>
<feature type="domain" description="NFACT protein RNA binding" evidence="4">
    <location>
        <begin position="236"/>
        <end position="347"/>
    </location>
</feature>
<dbReference type="Pfam" id="PF18297">
    <property type="entry name" value="NFACT-R_2"/>
    <property type="match status" value="1"/>
</dbReference>
<dbReference type="GO" id="GO:0004810">
    <property type="term" value="F:CCA tRNA nucleotidyltransferase activity"/>
    <property type="evidence" value="ECO:0007669"/>
    <property type="project" value="InterPro"/>
</dbReference>
<dbReference type="Gene3D" id="3.40.50.620">
    <property type="entry name" value="HUPs"/>
    <property type="match status" value="1"/>
</dbReference>
<feature type="domain" description="Thil AANH" evidence="3">
    <location>
        <begin position="3"/>
        <end position="148"/>
    </location>
</feature>
<dbReference type="GO" id="GO:0005524">
    <property type="term" value="F:ATP binding"/>
    <property type="evidence" value="ECO:0007669"/>
    <property type="project" value="UniProtKB-KW"/>
</dbReference>
<name>A0A1M7XZB7_9BACT</name>
<dbReference type="PANTHER" id="PTHR11933:SF6">
    <property type="entry name" value="THIL AANH DOMAIN-CONTAINING PROTEIN"/>
    <property type="match status" value="1"/>
</dbReference>
<evidence type="ECO:0000313" key="5">
    <source>
        <dbReference type="EMBL" id="SHO44483.1"/>
    </source>
</evidence>
<dbReference type="Proteomes" id="UP000184603">
    <property type="component" value="Unassembled WGS sequence"/>
</dbReference>
<proteinExistence type="predicted"/>
<dbReference type="SUPFAM" id="SSF52402">
    <property type="entry name" value="Adenine nucleotide alpha hydrolases-like"/>
    <property type="match status" value="1"/>
</dbReference>
<evidence type="ECO:0000259" key="4">
    <source>
        <dbReference type="Pfam" id="PF18297"/>
    </source>
</evidence>
<reference evidence="5 6" key="1">
    <citation type="submission" date="2016-12" db="EMBL/GenBank/DDBJ databases">
        <authorList>
            <person name="Song W.-J."/>
            <person name="Kurnit D.M."/>
        </authorList>
    </citation>
    <scope>NUCLEOTIDE SEQUENCE [LARGE SCALE GENOMIC DNA]</scope>
    <source>
        <strain evidence="5 6">DSM 18488</strain>
    </source>
</reference>
<dbReference type="PANTHER" id="PTHR11933">
    <property type="entry name" value="TRNA 5-METHYLAMINOMETHYL-2-THIOURIDYLATE -METHYLTRANSFERASE"/>
    <property type="match status" value="1"/>
</dbReference>
<evidence type="ECO:0000313" key="6">
    <source>
        <dbReference type="Proteomes" id="UP000184603"/>
    </source>
</evidence>
<evidence type="ECO:0000256" key="2">
    <source>
        <dbReference type="ARBA" id="ARBA00022840"/>
    </source>
</evidence>
<dbReference type="AlphaFoldDB" id="A0A1M7XZB7"/>
<dbReference type="Pfam" id="PF02568">
    <property type="entry name" value="ThiI"/>
    <property type="match status" value="1"/>
</dbReference>
<organism evidence="5 6">
    <name type="scientific">Desulfopila aestuarii DSM 18488</name>
    <dbReference type="NCBI Taxonomy" id="1121416"/>
    <lineage>
        <taxon>Bacteria</taxon>
        <taxon>Pseudomonadati</taxon>
        <taxon>Thermodesulfobacteriota</taxon>
        <taxon>Desulfobulbia</taxon>
        <taxon>Desulfobulbales</taxon>
        <taxon>Desulfocapsaceae</taxon>
        <taxon>Desulfopila</taxon>
    </lineage>
</organism>
<dbReference type="InterPro" id="IPR014729">
    <property type="entry name" value="Rossmann-like_a/b/a_fold"/>
</dbReference>
<dbReference type="InterPro" id="IPR020536">
    <property type="entry name" value="ThiI_AANH"/>
</dbReference>
<keyword evidence="2" id="KW-0067">ATP-binding</keyword>
<protein>
    <submittedName>
        <fullName evidence="5">tRNA U34 2-thiouridine synthase MnmA/TrmU, contains the PP-loop ATPase domain</fullName>
    </submittedName>
</protein>
<dbReference type="RefSeq" id="WP_073612126.1">
    <property type="nucleotide sequence ID" value="NZ_FRFE01000003.1"/>
</dbReference>
<keyword evidence="6" id="KW-1185">Reference proteome</keyword>
<gene>
    <name evidence="5" type="ORF">SAMN02745220_00763</name>
</gene>
<accession>A0A1M7XZB7</accession>
<keyword evidence="1" id="KW-0547">Nucleotide-binding</keyword>
<evidence type="ECO:0000259" key="3">
    <source>
        <dbReference type="Pfam" id="PF02568"/>
    </source>
</evidence>
<sequence length="348" mass="38449">MTKIKALSLFSGGLDSILATRVVMALGVEVIAVKFVSPFFHYDILADVDGYVASVREKYGIEVLVEDVSRPYLEMLRDPKYGFGKNFNPCIDCKIFMVSRAREMLAEQGASFLISGEVLGQRPMSQRRDTLNVISRDSDSRALLLRPLSAKLLTPTLAEEKGWVDREKLLNFSGRGRSRQIELAKEFGITDFPAPAGGCILADPILSRRIRNFYDDTFVVKSADMTVTDILLLLVGRQFLLPGGGWLMLGRDEKDNVKLAGLAEEGDALLTMEERPGPIALLRRAAGSYTSDAERESDLRHAAGLVVRYGKKVKDGPSATEVICTQAGERRVIVSEPLADAVFRAWML</sequence>
<dbReference type="EMBL" id="FRFE01000003">
    <property type="protein sequence ID" value="SHO44483.1"/>
    <property type="molecule type" value="Genomic_DNA"/>
</dbReference>
<dbReference type="InterPro" id="IPR059101">
    <property type="entry name" value="NFACT-R_2"/>
</dbReference>